<dbReference type="RefSeq" id="WP_181726212.1">
    <property type="nucleotide sequence ID" value="NZ_MN961671.1"/>
</dbReference>
<feature type="domain" description="Thioredoxin-like fold" evidence="9">
    <location>
        <begin position="127"/>
        <end position="258"/>
    </location>
</feature>
<evidence type="ECO:0000256" key="3">
    <source>
        <dbReference type="ARBA" id="ARBA00022729"/>
    </source>
</evidence>
<keyword evidence="3 7" id="KW-0732">Signal</keyword>
<geneLocation type="plasmid" evidence="10">
    <name>p201330-IMP</name>
</geneLocation>
<dbReference type="Gene3D" id="3.10.450.70">
    <property type="entry name" value="Disulphide bond isomerase, DsbC/G, N-terminal"/>
    <property type="match status" value="1"/>
</dbReference>
<evidence type="ECO:0000313" key="10">
    <source>
        <dbReference type="EMBL" id="QIZ23277.1"/>
    </source>
</evidence>
<dbReference type="CDD" id="cd03020">
    <property type="entry name" value="DsbA_DsbC_DsbG"/>
    <property type="match status" value="1"/>
</dbReference>
<keyword evidence="10" id="KW-0413">Isomerase</keyword>
<dbReference type="AlphaFoldDB" id="A0A6H1Q8X0"/>
<comment type="similarity">
    <text evidence="2 7">Belongs to the thioredoxin family. DsbC subfamily.</text>
</comment>
<evidence type="ECO:0000256" key="4">
    <source>
        <dbReference type="ARBA" id="ARBA00022764"/>
    </source>
</evidence>
<dbReference type="PANTHER" id="PTHR35272">
    <property type="entry name" value="THIOL:DISULFIDE INTERCHANGE PROTEIN DSBC-RELATED"/>
    <property type="match status" value="1"/>
</dbReference>
<comment type="function">
    <text evidence="7">Required for disulfide bond formation in some periplasmic proteins. Acts by transferring its disulfide bond to other proteins and is reduced in the process.</text>
</comment>
<evidence type="ECO:0000259" key="8">
    <source>
        <dbReference type="Pfam" id="PF10411"/>
    </source>
</evidence>
<evidence type="ECO:0000256" key="6">
    <source>
        <dbReference type="ARBA" id="ARBA00023284"/>
    </source>
</evidence>
<dbReference type="InterPro" id="IPR012336">
    <property type="entry name" value="Thioredoxin-like_fold"/>
</dbReference>
<comment type="subcellular location">
    <subcellularLocation>
        <location evidence="1 7">Periplasm</location>
    </subcellularLocation>
</comment>
<dbReference type="NCBIfam" id="NF008657">
    <property type="entry name" value="PRK11657.1"/>
    <property type="match status" value="1"/>
</dbReference>
<reference evidence="10" key="1">
    <citation type="submission" date="2020-01" db="EMBL/GenBank/DDBJ databases">
        <authorList>
            <person name="Zhou D."/>
        </authorList>
    </citation>
    <scope>NUCLEOTIDE SEQUENCE</scope>
    <source>
        <strain evidence="10">201330</strain>
        <plasmid evidence="10">p201330-IMP</plasmid>
    </source>
</reference>
<evidence type="ECO:0000256" key="5">
    <source>
        <dbReference type="ARBA" id="ARBA00023157"/>
    </source>
</evidence>
<dbReference type="EMBL" id="MN961671">
    <property type="protein sequence ID" value="QIZ23277.1"/>
    <property type="molecule type" value="Genomic_DNA"/>
</dbReference>
<evidence type="ECO:0000256" key="1">
    <source>
        <dbReference type="ARBA" id="ARBA00004418"/>
    </source>
</evidence>
<keyword evidence="10" id="KW-0614">Plasmid</keyword>
<keyword evidence="5" id="KW-1015">Disulfide bond</keyword>
<dbReference type="InterPro" id="IPR018950">
    <property type="entry name" value="DiS-bond_isomerase_DsbC/G_N"/>
</dbReference>
<evidence type="ECO:0000256" key="2">
    <source>
        <dbReference type="ARBA" id="ARBA00009813"/>
    </source>
</evidence>
<evidence type="ECO:0000259" key="9">
    <source>
        <dbReference type="Pfam" id="PF13098"/>
    </source>
</evidence>
<evidence type="ECO:0000256" key="7">
    <source>
        <dbReference type="RuleBase" id="RU364038"/>
    </source>
</evidence>
<keyword evidence="4 7" id="KW-0574">Periplasm</keyword>
<dbReference type="Pfam" id="PF13098">
    <property type="entry name" value="Thioredoxin_2"/>
    <property type="match status" value="1"/>
</dbReference>
<dbReference type="InterPro" id="IPR033954">
    <property type="entry name" value="DiS-bond_Isoase_DsbC/G"/>
</dbReference>
<dbReference type="InterPro" id="IPR051470">
    <property type="entry name" value="Thiol:disulfide_interchange"/>
</dbReference>
<dbReference type="Pfam" id="PF10411">
    <property type="entry name" value="DsbC_N"/>
    <property type="match status" value="1"/>
</dbReference>
<protein>
    <recommendedName>
        <fullName evidence="7">Thiol:disulfide interchange protein</fullName>
    </recommendedName>
</protein>
<dbReference type="InterPro" id="IPR009094">
    <property type="entry name" value="DiS-bond_isomerase_DsbC/G_N_sf"/>
</dbReference>
<dbReference type="InterPro" id="IPR036249">
    <property type="entry name" value="Thioredoxin-like_sf"/>
</dbReference>
<feature type="chain" id="PRO_5026374125" description="Thiol:disulfide interchange protein" evidence="7">
    <location>
        <begin position="24"/>
        <end position="264"/>
    </location>
</feature>
<proteinExistence type="inferred from homology"/>
<name>A0A6H1Q8X0_PSEAI</name>
<organism evidence="10">
    <name type="scientific">Pseudomonas aeruginosa</name>
    <dbReference type="NCBI Taxonomy" id="287"/>
    <lineage>
        <taxon>Bacteria</taxon>
        <taxon>Pseudomonadati</taxon>
        <taxon>Pseudomonadota</taxon>
        <taxon>Gammaproteobacteria</taxon>
        <taxon>Pseudomonadales</taxon>
        <taxon>Pseudomonadaceae</taxon>
        <taxon>Pseudomonas</taxon>
    </lineage>
</organism>
<accession>A0A6H1Q8X0</accession>
<gene>
    <name evidence="10" type="primary">dsbG</name>
</gene>
<dbReference type="GO" id="GO:0042597">
    <property type="term" value="C:periplasmic space"/>
    <property type="evidence" value="ECO:0007669"/>
    <property type="project" value="UniProtKB-SubCell"/>
</dbReference>
<dbReference type="Gene3D" id="3.40.30.10">
    <property type="entry name" value="Glutaredoxin"/>
    <property type="match status" value="1"/>
</dbReference>
<dbReference type="PANTHER" id="PTHR35272:SF4">
    <property type="entry name" value="THIOL:DISULFIDE INTERCHANGE PROTEIN DSBG"/>
    <property type="match status" value="1"/>
</dbReference>
<dbReference type="GO" id="GO:0016853">
    <property type="term" value="F:isomerase activity"/>
    <property type="evidence" value="ECO:0007669"/>
    <property type="project" value="UniProtKB-KW"/>
</dbReference>
<dbReference type="SUPFAM" id="SSF54423">
    <property type="entry name" value="DsbC/DsbG N-terminal domain-like"/>
    <property type="match status" value="1"/>
</dbReference>
<dbReference type="SUPFAM" id="SSF52833">
    <property type="entry name" value="Thioredoxin-like"/>
    <property type="match status" value="1"/>
</dbReference>
<keyword evidence="6 7" id="KW-0676">Redox-active center</keyword>
<feature type="domain" description="Disulphide bond isomerase DsbC/G N-terminal" evidence="8">
    <location>
        <begin position="51"/>
        <end position="90"/>
    </location>
</feature>
<feature type="signal peptide" evidence="7">
    <location>
        <begin position="1"/>
        <end position="23"/>
    </location>
</feature>
<sequence length="264" mass="28641">MGTLVGKVLSPIALAAFASHAAAAETAEVTPVESYLMSKGNMIVQAFPAASGMKGIVVDNGAEKRLFYVTPDGKSLLTGVMFDTQGANLTSVDLARTASVEPVPQSSQSADSLAHAWKQAEQLKWLAEGDADRVMYAFFDPNCAYCHELWGMLRAPVAAGDVQVRWIPISILRASSNELNAAIYQQAATEGVLIPMAEMAKRQLQPATVTEDIRQNLADNLALFRQAGFRRTPMILYRDRDKGQVKVFEGAPLPQELAVMLKKE</sequence>